<dbReference type="Pfam" id="PF10501">
    <property type="entry name" value="Ribosomal_L50"/>
    <property type="match status" value="1"/>
</dbReference>
<feature type="non-terminal residue" evidence="9">
    <location>
        <position position="460"/>
    </location>
</feature>
<evidence type="ECO:0000256" key="5">
    <source>
        <dbReference type="ARBA" id="ARBA00023274"/>
    </source>
</evidence>
<keyword evidence="5" id="KW-0687">Ribonucleoprotein</keyword>
<comment type="similarity">
    <text evidence="2">Belongs to the mitochondrion-specific ribosomal protein mL50 family.</text>
</comment>
<evidence type="ECO:0000256" key="7">
    <source>
        <dbReference type="SAM" id="Coils"/>
    </source>
</evidence>
<evidence type="ECO:0000256" key="3">
    <source>
        <dbReference type="ARBA" id="ARBA00022980"/>
    </source>
</evidence>
<feature type="region of interest" description="Disordered" evidence="8">
    <location>
        <begin position="58"/>
        <end position="92"/>
    </location>
</feature>
<comment type="subcellular location">
    <subcellularLocation>
        <location evidence="1">Mitochondrion</location>
    </subcellularLocation>
</comment>
<dbReference type="GO" id="GO:0005739">
    <property type="term" value="C:mitochondrion"/>
    <property type="evidence" value="ECO:0007669"/>
    <property type="project" value="UniProtKB-SubCell"/>
</dbReference>
<keyword evidence="7" id="KW-0175">Coiled coil</keyword>
<accession>A0AAJ6VRY9</accession>
<evidence type="ECO:0000256" key="6">
    <source>
        <dbReference type="ARBA" id="ARBA00035183"/>
    </source>
</evidence>
<dbReference type="InterPro" id="IPR018305">
    <property type="entry name" value="Ribosomal_m50"/>
</dbReference>
<evidence type="ECO:0000313" key="9">
    <source>
        <dbReference type="RefSeq" id="XP_001396200.3"/>
    </source>
</evidence>
<dbReference type="RefSeq" id="XP_001396200.3">
    <property type="nucleotide sequence ID" value="XM_001396163.3"/>
</dbReference>
<dbReference type="GO" id="GO:1990904">
    <property type="term" value="C:ribonucleoprotein complex"/>
    <property type="evidence" value="ECO:0007669"/>
    <property type="project" value="UniProtKB-KW"/>
</dbReference>
<organism evidence="9">
    <name type="scientific">Aspergillus niger</name>
    <dbReference type="NCBI Taxonomy" id="5061"/>
    <lineage>
        <taxon>Eukaryota</taxon>
        <taxon>Fungi</taxon>
        <taxon>Dikarya</taxon>
        <taxon>Ascomycota</taxon>
        <taxon>Pezizomycotina</taxon>
        <taxon>Eurotiomycetes</taxon>
        <taxon>Eurotiomycetidae</taxon>
        <taxon>Eurotiales</taxon>
        <taxon>Aspergillaceae</taxon>
        <taxon>Aspergillus</taxon>
        <taxon>Aspergillus subgen. Circumdati</taxon>
    </lineage>
</organism>
<evidence type="ECO:0000256" key="1">
    <source>
        <dbReference type="ARBA" id="ARBA00004173"/>
    </source>
</evidence>
<evidence type="ECO:0000256" key="2">
    <source>
        <dbReference type="ARBA" id="ARBA00008860"/>
    </source>
</evidence>
<dbReference type="AlphaFoldDB" id="A0AAJ6VRY9"/>
<feature type="compositionally biased region" description="Polar residues" evidence="8">
    <location>
        <begin position="80"/>
        <end position="92"/>
    </location>
</feature>
<gene>
    <name evidence="9" type="ORF">An13g00600</name>
</gene>
<proteinExistence type="inferred from homology"/>
<evidence type="ECO:0000256" key="4">
    <source>
        <dbReference type="ARBA" id="ARBA00023128"/>
    </source>
</evidence>
<sequence>MSGRVIDSTIQIEIVMLDLRRDDRDVYRVQIYPTLYRETILISPDRQAPIHARLPHVTSPAGTSPPRNFSIPHHLRPGTASKTRNPPQLHSTMRPSMRLLSLDVQGASRTLYVCSVCRNEARPRPIVARQFLRHASNTPDSLSERVRRKLWGTDNPPGLKDPYGESLLEKRFGKAKAQPEGETEVVTAEEAAPEAEAEAVDQLEPGVDYEPATTWEGLERVGHLGGWKNAPRAEVDRVAAFGLKKKLRKQGPLSVAAHQAAVEICLMHALNKPLTSVCNVAEHDKAVFKMIWKTKIVPGEAGSWGSALQYHSKQAKEALVYIFEQIGGSQPEAVEQQQAAEETAEVEEFEEAAWEGEEEEVPKVPFFGYQDARDKGFLTLSLEDPETKFAFLKRFSQLSGHFFPDNIVHQISTVKQAVDYVQGQLNPKPKKLAEILENNDRLQSLPNIKVFSKRQTRLHR</sequence>
<dbReference type="GO" id="GO:0005840">
    <property type="term" value="C:ribosome"/>
    <property type="evidence" value="ECO:0007669"/>
    <property type="project" value="UniProtKB-KW"/>
</dbReference>
<dbReference type="VEuPathDB" id="FungiDB:An13g00600"/>
<name>A0AAJ6VRY9_ASPNG</name>
<protein>
    <recommendedName>
        <fullName evidence="6">Large ribosomal subunit protein mL50</fullName>
    </recommendedName>
</protein>
<evidence type="ECO:0000256" key="8">
    <source>
        <dbReference type="SAM" id="MobiDB-lite"/>
    </source>
</evidence>
<reference evidence="9" key="1">
    <citation type="submission" date="2025-02" db="EMBL/GenBank/DDBJ databases">
        <authorList>
            <consortium name="NCBI Genome Project"/>
        </authorList>
    </citation>
    <scope>NUCLEOTIDE SEQUENCE</scope>
</reference>
<dbReference type="GeneID" id="4986508"/>
<dbReference type="KEGG" id="ang:An13g00600"/>
<feature type="coiled-coil region" evidence="7">
    <location>
        <begin position="332"/>
        <end position="359"/>
    </location>
</feature>
<keyword evidence="3" id="KW-0689">Ribosomal protein</keyword>
<reference evidence="9" key="2">
    <citation type="submission" date="2025-08" db="UniProtKB">
        <authorList>
            <consortium name="RefSeq"/>
        </authorList>
    </citation>
    <scope>IDENTIFICATION</scope>
</reference>
<keyword evidence="4" id="KW-0496">Mitochondrion</keyword>